<accession>A0A9P6XG68</accession>
<keyword evidence="2" id="KW-1185">Reference proteome</keyword>
<organism evidence="1 2">
    <name type="scientific">Rhizopus oryzae</name>
    <name type="common">Mucormycosis agent</name>
    <name type="synonym">Rhizopus arrhizus var. delemar</name>
    <dbReference type="NCBI Taxonomy" id="64495"/>
    <lineage>
        <taxon>Eukaryota</taxon>
        <taxon>Fungi</taxon>
        <taxon>Fungi incertae sedis</taxon>
        <taxon>Mucoromycota</taxon>
        <taxon>Mucoromycotina</taxon>
        <taxon>Mucoromycetes</taxon>
        <taxon>Mucorales</taxon>
        <taxon>Mucorineae</taxon>
        <taxon>Rhizopodaceae</taxon>
        <taxon>Rhizopus</taxon>
    </lineage>
</organism>
<evidence type="ECO:0000313" key="1">
    <source>
        <dbReference type="EMBL" id="KAG1313058.1"/>
    </source>
</evidence>
<proteinExistence type="predicted"/>
<dbReference type="AlphaFoldDB" id="A0A9P6XG68"/>
<dbReference type="Proteomes" id="UP000716291">
    <property type="component" value="Unassembled WGS sequence"/>
</dbReference>
<dbReference type="OrthoDB" id="2226789at2759"/>
<sequence>MKIKRGRESLYLSFRFRLRLRQRQDLRTFLTISSENHPQEYLNCFNLNEELRKSDPMEVEEFQQDLYSTAALEWHYWQPGYDLEPHSKKAEDQAVLKGIDGPVQFSANSRPDFLDESK</sequence>
<dbReference type="EMBL" id="JAANQT010000223">
    <property type="protein sequence ID" value="KAG1313058.1"/>
    <property type="molecule type" value="Genomic_DNA"/>
</dbReference>
<evidence type="ECO:0000313" key="2">
    <source>
        <dbReference type="Proteomes" id="UP000716291"/>
    </source>
</evidence>
<gene>
    <name evidence="1" type="ORF">G6F64_002536</name>
</gene>
<protein>
    <submittedName>
        <fullName evidence="1">Uncharacterized protein</fullName>
    </submittedName>
</protein>
<reference evidence="1" key="1">
    <citation type="journal article" date="2020" name="Microb. Genom.">
        <title>Genetic diversity of clinical and environmental Mucorales isolates obtained from an investigation of mucormycosis cases among solid organ transplant recipients.</title>
        <authorList>
            <person name="Nguyen M.H."/>
            <person name="Kaul D."/>
            <person name="Muto C."/>
            <person name="Cheng S.J."/>
            <person name="Richter R.A."/>
            <person name="Bruno V.M."/>
            <person name="Liu G."/>
            <person name="Beyhan S."/>
            <person name="Sundermann A.J."/>
            <person name="Mounaud S."/>
            <person name="Pasculle A.W."/>
            <person name="Nierman W.C."/>
            <person name="Driscoll E."/>
            <person name="Cumbie R."/>
            <person name="Clancy C.J."/>
            <person name="Dupont C.L."/>
        </authorList>
    </citation>
    <scope>NUCLEOTIDE SEQUENCE</scope>
    <source>
        <strain evidence="1">GL11</strain>
    </source>
</reference>
<comment type="caution">
    <text evidence="1">The sequence shown here is derived from an EMBL/GenBank/DDBJ whole genome shotgun (WGS) entry which is preliminary data.</text>
</comment>
<name>A0A9P6XG68_RHIOR</name>